<proteinExistence type="predicted"/>
<reference evidence="3" key="1">
    <citation type="journal article" date="2012" name="PLoS Genet.">
        <title>The genomes of the fungal plant pathogens Cladosporium fulvum and Dothistroma septosporum reveal adaptation to different hosts and lifestyles but also signatures of common ancestry.</title>
        <authorList>
            <person name="de Wit P.J.G.M."/>
            <person name="van der Burgt A."/>
            <person name="Oekmen B."/>
            <person name="Stergiopoulos I."/>
            <person name="Abd-Elsalam K.A."/>
            <person name="Aerts A.L."/>
            <person name="Bahkali A.H."/>
            <person name="Beenen H.G."/>
            <person name="Chettri P."/>
            <person name="Cox M.P."/>
            <person name="Datema E."/>
            <person name="de Vries R.P."/>
            <person name="Dhillon B."/>
            <person name="Ganley A.R."/>
            <person name="Griffiths S.A."/>
            <person name="Guo Y."/>
            <person name="Hamelin R.C."/>
            <person name="Henrissat B."/>
            <person name="Kabir M.S."/>
            <person name="Jashni M.K."/>
            <person name="Kema G."/>
            <person name="Klaubauf S."/>
            <person name="Lapidus A."/>
            <person name="Levasseur A."/>
            <person name="Lindquist E."/>
            <person name="Mehrabi R."/>
            <person name="Ohm R.A."/>
            <person name="Owen T.J."/>
            <person name="Salamov A."/>
            <person name="Schwelm A."/>
            <person name="Schijlen E."/>
            <person name="Sun H."/>
            <person name="van den Burg H.A."/>
            <person name="van Ham R.C.H.J."/>
            <person name="Zhang S."/>
            <person name="Goodwin S.B."/>
            <person name="Grigoriev I.V."/>
            <person name="Collemare J."/>
            <person name="Bradshaw R.E."/>
        </authorList>
    </citation>
    <scope>NUCLEOTIDE SEQUENCE [LARGE SCALE GENOMIC DNA]</scope>
    <source>
        <strain evidence="3">NZE10 / CBS 128990</strain>
    </source>
</reference>
<gene>
    <name evidence="2" type="ORF">DOTSEDRAFT_73939</name>
</gene>
<dbReference type="AlphaFoldDB" id="N1PGI8"/>
<protein>
    <submittedName>
        <fullName evidence="2">Uncharacterized protein</fullName>
    </submittedName>
</protein>
<evidence type="ECO:0000313" key="2">
    <source>
        <dbReference type="EMBL" id="EME41708.1"/>
    </source>
</evidence>
<feature type="compositionally biased region" description="Polar residues" evidence="1">
    <location>
        <begin position="1"/>
        <end position="18"/>
    </location>
</feature>
<dbReference type="HOGENOM" id="CLU_2427017_0_0_1"/>
<dbReference type="Proteomes" id="UP000016933">
    <property type="component" value="Unassembled WGS sequence"/>
</dbReference>
<organism evidence="2 3">
    <name type="scientific">Dothistroma septosporum (strain NZE10 / CBS 128990)</name>
    <name type="common">Red band needle blight fungus</name>
    <name type="synonym">Mycosphaerella pini</name>
    <dbReference type="NCBI Taxonomy" id="675120"/>
    <lineage>
        <taxon>Eukaryota</taxon>
        <taxon>Fungi</taxon>
        <taxon>Dikarya</taxon>
        <taxon>Ascomycota</taxon>
        <taxon>Pezizomycotina</taxon>
        <taxon>Dothideomycetes</taxon>
        <taxon>Dothideomycetidae</taxon>
        <taxon>Mycosphaerellales</taxon>
        <taxon>Mycosphaerellaceae</taxon>
        <taxon>Dothistroma</taxon>
    </lineage>
</organism>
<evidence type="ECO:0000256" key="1">
    <source>
        <dbReference type="SAM" id="MobiDB-lite"/>
    </source>
</evidence>
<evidence type="ECO:0000313" key="3">
    <source>
        <dbReference type="Proteomes" id="UP000016933"/>
    </source>
</evidence>
<feature type="region of interest" description="Disordered" evidence="1">
    <location>
        <begin position="47"/>
        <end position="74"/>
    </location>
</feature>
<dbReference type="EMBL" id="KB446542">
    <property type="protein sequence ID" value="EME41708.1"/>
    <property type="molecule type" value="Genomic_DNA"/>
</dbReference>
<feature type="compositionally biased region" description="Basic and acidic residues" evidence="1">
    <location>
        <begin position="49"/>
        <end position="62"/>
    </location>
</feature>
<accession>N1PGI8</accession>
<reference evidence="2 3" key="2">
    <citation type="journal article" date="2012" name="PLoS Pathog.">
        <title>Diverse lifestyles and strategies of plant pathogenesis encoded in the genomes of eighteen Dothideomycetes fungi.</title>
        <authorList>
            <person name="Ohm R.A."/>
            <person name="Feau N."/>
            <person name="Henrissat B."/>
            <person name="Schoch C.L."/>
            <person name="Horwitz B.A."/>
            <person name="Barry K.W."/>
            <person name="Condon B.J."/>
            <person name="Copeland A.C."/>
            <person name="Dhillon B."/>
            <person name="Glaser F."/>
            <person name="Hesse C.N."/>
            <person name="Kosti I."/>
            <person name="LaButti K."/>
            <person name="Lindquist E.A."/>
            <person name="Lucas S."/>
            <person name="Salamov A.A."/>
            <person name="Bradshaw R.E."/>
            <person name="Ciuffetti L."/>
            <person name="Hamelin R.C."/>
            <person name="Kema G.H.J."/>
            <person name="Lawrence C."/>
            <person name="Scott J.A."/>
            <person name="Spatafora J.W."/>
            <person name="Turgeon B.G."/>
            <person name="de Wit P.J.G.M."/>
            <person name="Zhong S."/>
            <person name="Goodwin S.B."/>
            <person name="Grigoriev I.V."/>
        </authorList>
    </citation>
    <scope>NUCLEOTIDE SEQUENCE [LARGE SCALE GENOMIC DNA]</scope>
    <source>
        <strain evidence="3">NZE10 / CBS 128990</strain>
    </source>
</reference>
<feature type="region of interest" description="Disordered" evidence="1">
    <location>
        <begin position="1"/>
        <end position="24"/>
    </location>
</feature>
<sequence>MSTTASIMPPSMHSTKQATLRKKRSSNWFKRKSGFFATNENGFLDVVNEDPRPDSKRAKHSDLPMLPEISTLSGGTLGEGSIGWDEGLFKR</sequence>
<keyword evidence="3" id="KW-1185">Reference proteome</keyword>
<dbReference type="OrthoDB" id="5380416at2759"/>
<name>N1PGI8_DOTSN</name>